<accession>A0A918XX06</accession>
<dbReference type="Proteomes" id="UP000630353">
    <property type="component" value="Unassembled WGS sequence"/>
</dbReference>
<reference evidence="2" key="2">
    <citation type="submission" date="2020-09" db="EMBL/GenBank/DDBJ databases">
        <authorList>
            <person name="Sun Q."/>
            <person name="Kim S."/>
        </authorList>
    </citation>
    <scope>NUCLEOTIDE SEQUENCE</scope>
    <source>
        <strain evidence="2">KCTC 42651</strain>
    </source>
</reference>
<keyword evidence="3" id="KW-1185">Reference proteome</keyword>
<name>A0A918XX06_9PROT</name>
<protein>
    <submittedName>
        <fullName evidence="2">Uncharacterized protein</fullName>
    </submittedName>
</protein>
<gene>
    <name evidence="2" type="ORF">GCM10017083_44100</name>
</gene>
<evidence type="ECO:0000256" key="1">
    <source>
        <dbReference type="SAM" id="MobiDB-lite"/>
    </source>
</evidence>
<dbReference type="EMBL" id="BMZS01000011">
    <property type="protein sequence ID" value="GHD59605.1"/>
    <property type="molecule type" value="Genomic_DNA"/>
</dbReference>
<evidence type="ECO:0000313" key="2">
    <source>
        <dbReference type="EMBL" id="GHD59605.1"/>
    </source>
</evidence>
<organism evidence="2 3">
    <name type="scientific">Thalassobaculum fulvum</name>
    <dbReference type="NCBI Taxonomy" id="1633335"/>
    <lineage>
        <taxon>Bacteria</taxon>
        <taxon>Pseudomonadati</taxon>
        <taxon>Pseudomonadota</taxon>
        <taxon>Alphaproteobacteria</taxon>
        <taxon>Rhodospirillales</taxon>
        <taxon>Thalassobaculaceae</taxon>
        <taxon>Thalassobaculum</taxon>
    </lineage>
</organism>
<feature type="compositionally biased region" description="Basic and acidic residues" evidence="1">
    <location>
        <begin position="386"/>
        <end position="395"/>
    </location>
</feature>
<proteinExistence type="predicted"/>
<dbReference type="AlphaFoldDB" id="A0A918XX06"/>
<feature type="region of interest" description="Disordered" evidence="1">
    <location>
        <begin position="380"/>
        <end position="420"/>
    </location>
</feature>
<dbReference type="RefSeq" id="WP_189993720.1">
    <property type="nucleotide sequence ID" value="NZ_BMZS01000011.1"/>
</dbReference>
<sequence length="420" mass="47718">MRGINLPQTFERRGTTVPFHQKDLAHARVREYFHGEDRLLEAVLPNYSGTRRGELVVVPWEQLDQLASMDLRDQRVHQRILQTTTTRELDPIGVREICLAADAAFSGDPSLQAAAQQIVERDAQDKAMVRLSVIAQLTRECGIAKGDTLMARTNTRTLMDLMGGDSGRTRIDLDLLIERVMIFAAERGKCTVVDAKAYLDPLVGMITPFGNVTAKGEEKHNGFLFAQHTRLLNFRAEIAAYRNQVREELEIRVDQIVEAADECIGYVNERLAQLNELLGKLADLFDQNMGAIDQLDRLRRDVAFGLDGWDDMISVWSDAYRARDAIGGDRAVERAIQRIAGFAPRIPVRELFPDHEQVKSGARYEQARVRMVSQMHNWENDQLDSELQHRVEEGRKRRPHTSMVRMNEDDDRPPPPKAGK</sequence>
<comment type="caution">
    <text evidence="2">The sequence shown here is derived from an EMBL/GenBank/DDBJ whole genome shotgun (WGS) entry which is preliminary data.</text>
</comment>
<reference evidence="2" key="1">
    <citation type="journal article" date="2014" name="Int. J. Syst. Evol. Microbiol.">
        <title>Complete genome sequence of Corynebacterium casei LMG S-19264T (=DSM 44701T), isolated from a smear-ripened cheese.</title>
        <authorList>
            <consortium name="US DOE Joint Genome Institute (JGI-PGF)"/>
            <person name="Walter F."/>
            <person name="Albersmeier A."/>
            <person name="Kalinowski J."/>
            <person name="Ruckert C."/>
        </authorList>
    </citation>
    <scope>NUCLEOTIDE SEQUENCE</scope>
    <source>
        <strain evidence="2">KCTC 42651</strain>
    </source>
</reference>
<evidence type="ECO:0000313" key="3">
    <source>
        <dbReference type="Proteomes" id="UP000630353"/>
    </source>
</evidence>